<evidence type="ECO:0000313" key="4">
    <source>
        <dbReference type="Proteomes" id="UP000037069"/>
    </source>
</evidence>
<dbReference type="OrthoDB" id="661148at2759"/>
<gene>
    <name evidence="3" type="ORF">FF38_13788</name>
</gene>
<comment type="caution">
    <text evidence="3">The sequence shown here is derived from an EMBL/GenBank/DDBJ whole genome shotgun (WGS) entry which is preliminary data.</text>
</comment>
<feature type="non-terminal residue" evidence="3">
    <location>
        <position position="1"/>
    </location>
</feature>
<feature type="region of interest" description="Disordered" evidence="1">
    <location>
        <begin position="1"/>
        <end position="72"/>
    </location>
</feature>
<evidence type="ECO:0000259" key="2">
    <source>
        <dbReference type="Pfam" id="PF16158"/>
    </source>
</evidence>
<dbReference type="CDD" id="cd14349">
    <property type="entry name" value="UBA_CF106"/>
    <property type="match status" value="1"/>
</dbReference>
<dbReference type="Proteomes" id="UP000037069">
    <property type="component" value="Unassembled WGS sequence"/>
</dbReference>
<keyword evidence="4" id="KW-1185">Reference proteome</keyword>
<name>A0A0L0C9P5_LUCCU</name>
<dbReference type="InterPro" id="IPR013783">
    <property type="entry name" value="Ig-like_fold"/>
</dbReference>
<dbReference type="InterPro" id="IPR039517">
    <property type="entry name" value="C6orf106_UBA-like"/>
</dbReference>
<dbReference type="Pfam" id="PF14555">
    <property type="entry name" value="UBA_4"/>
    <property type="match status" value="1"/>
</dbReference>
<protein>
    <recommendedName>
        <fullName evidence="2">Nbr1 FW domain-containing protein</fullName>
    </recommendedName>
</protein>
<dbReference type="InterPro" id="IPR032350">
    <property type="entry name" value="Nbr1_FW"/>
</dbReference>
<organism evidence="3 4">
    <name type="scientific">Lucilia cuprina</name>
    <name type="common">Green bottle fly</name>
    <name type="synonym">Australian sheep blowfly</name>
    <dbReference type="NCBI Taxonomy" id="7375"/>
    <lineage>
        <taxon>Eukaryota</taxon>
        <taxon>Metazoa</taxon>
        <taxon>Ecdysozoa</taxon>
        <taxon>Arthropoda</taxon>
        <taxon>Hexapoda</taxon>
        <taxon>Insecta</taxon>
        <taxon>Pterygota</taxon>
        <taxon>Neoptera</taxon>
        <taxon>Endopterygota</taxon>
        <taxon>Diptera</taxon>
        <taxon>Brachycera</taxon>
        <taxon>Muscomorpha</taxon>
        <taxon>Oestroidea</taxon>
        <taxon>Calliphoridae</taxon>
        <taxon>Luciliinae</taxon>
        <taxon>Lucilia</taxon>
    </lineage>
</organism>
<accession>A0A0L0C9P5</accession>
<dbReference type="Pfam" id="PF16158">
    <property type="entry name" value="N_BRCA1_IG"/>
    <property type="match status" value="1"/>
</dbReference>
<dbReference type="OMA" id="QPPIMWR"/>
<dbReference type="Gene3D" id="1.10.8.10">
    <property type="entry name" value="DNA helicase RuvA subunit, C-terminal domain"/>
    <property type="match status" value="1"/>
</dbReference>
<sequence>DNMDISDNAFDPQQTGQPQQQQQQQQSASPAVLQGQQMQCDSSSIAFGSPQQQQFDGTTTHHGPLGGPIPLPAPPQNYDKARSNAADIDFDSLLLQQFSCLGTRDHEDLIEQFHSLMNNQMNKDAARFFLEMSNWNLQTAVGCYLDFCNGQTLPSMKIIQQTQPNNQQVAWSLQNIGSESWPNGCYLMSNSQTRRIEVPTVRPGDTCEVVADLCTNEPVVWRLCTPYGEYFGDSLCLVTPGSFSSHEELNQRLAQLAVTEQNPAQFPQVNIVISERME</sequence>
<dbReference type="SUPFAM" id="SSF46934">
    <property type="entry name" value="UBA-like"/>
    <property type="match status" value="1"/>
</dbReference>
<feature type="domain" description="Nbr1 FW" evidence="2">
    <location>
        <begin position="168"/>
        <end position="236"/>
    </location>
</feature>
<evidence type="ECO:0000313" key="3">
    <source>
        <dbReference type="EMBL" id="KNC28972.1"/>
    </source>
</evidence>
<dbReference type="Gene3D" id="2.60.40.10">
    <property type="entry name" value="Immunoglobulins"/>
    <property type="match status" value="1"/>
</dbReference>
<evidence type="ECO:0000256" key="1">
    <source>
        <dbReference type="SAM" id="MobiDB-lite"/>
    </source>
</evidence>
<dbReference type="STRING" id="7375.A0A0L0C9P5"/>
<dbReference type="InterPro" id="IPR009060">
    <property type="entry name" value="UBA-like_sf"/>
</dbReference>
<dbReference type="FunFam" id="1.10.8.10:FF:000111">
    <property type="entry name" value="Uncharacterized protein, isoform A"/>
    <property type="match status" value="1"/>
</dbReference>
<reference evidence="3 4" key="1">
    <citation type="journal article" date="2015" name="Nat. Commun.">
        <title>Lucilia cuprina genome unlocks parasitic fly biology to underpin future interventions.</title>
        <authorList>
            <person name="Anstead C.A."/>
            <person name="Korhonen P.K."/>
            <person name="Young N.D."/>
            <person name="Hall R.S."/>
            <person name="Jex A.R."/>
            <person name="Murali S.C."/>
            <person name="Hughes D.S."/>
            <person name="Lee S.F."/>
            <person name="Perry T."/>
            <person name="Stroehlein A.J."/>
            <person name="Ansell B.R."/>
            <person name="Breugelmans B."/>
            <person name="Hofmann A."/>
            <person name="Qu J."/>
            <person name="Dugan S."/>
            <person name="Lee S.L."/>
            <person name="Chao H."/>
            <person name="Dinh H."/>
            <person name="Han Y."/>
            <person name="Doddapaneni H.V."/>
            <person name="Worley K.C."/>
            <person name="Muzny D.M."/>
            <person name="Ioannidis P."/>
            <person name="Waterhouse R.M."/>
            <person name="Zdobnov E.M."/>
            <person name="James P.J."/>
            <person name="Bagnall N.H."/>
            <person name="Kotze A.C."/>
            <person name="Gibbs R.A."/>
            <person name="Richards S."/>
            <person name="Batterham P."/>
            <person name="Gasser R.B."/>
        </authorList>
    </citation>
    <scope>NUCLEOTIDE SEQUENCE [LARGE SCALE GENOMIC DNA]</scope>
    <source>
        <strain evidence="3 4">LS</strain>
        <tissue evidence="3">Full body</tissue>
    </source>
</reference>
<proteinExistence type="predicted"/>
<dbReference type="AlphaFoldDB" id="A0A0L0C9P5"/>
<dbReference type="EMBL" id="JRES01000720">
    <property type="protein sequence ID" value="KNC28972.1"/>
    <property type="molecule type" value="Genomic_DNA"/>
</dbReference>
<feature type="compositionally biased region" description="Low complexity" evidence="1">
    <location>
        <begin position="13"/>
        <end position="26"/>
    </location>
</feature>
<feature type="compositionally biased region" description="Polar residues" evidence="1">
    <location>
        <begin position="34"/>
        <end position="56"/>
    </location>
</feature>